<sequence>MKSFFLTLSLAAFLLSPSFSQTCNTKKLDSLFDMLQNRGLATGSIAISENGKTVYQRAIGFATLDSNKKITPGIHTKYRIGSVSKMFTAVMIFQLIDEGKLSLTEKLATYFPQLPNAEKITIKDLLNHRSGLHNYTVGTNFPDWFDKPKTHDELLQIIASKGADFDPGTRADYCNSNYLLLSYIIEKVDRLPYAAALKKRIISKLRLTNTYYGKPTAIGRNESSSYKYVDSIWKKEKETDPSIHSGAGSIVSTPGDLIVFIQKLFTGKLISEASLSKMKTMIDDYGMGMFPYNFNTTTGYGHNGRIEEFYSALRYYPEKKLAVCYITNGIVYPRIDILNGILKICFNNNYTIPFSKPISLQSEDIDKYLGEYSSRDLPFKVTCKKQDTKLIINAAGRSMETAPIDTNYFMNAKTGTFLEFNPEKGTLQIKETDNVYYFKKE</sequence>
<comment type="caution">
    <text evidence="3">The sequence shown here is derived from an EMBL/GenBank/DDBJ whole genome shotgun (WGS) entry which is preliminary data.</text>
</comment>
<gene>
    <name evidence="3" type="ORF">FAM09_25300</name>
</gene>
<feature type="domain" description="Beta-lactamase-related" evidence="2">
    <location>
        <begin position="35"/>
        <end position="329"/>
    </location>
</feature>
<dbReference type="RefSeq" id="WP_136579956.1">
    <property type="nucleotide sequence ID" value="NZ_STFF01000009.1"/>
</dbReference>
<protein>
    <submittedName>
        <fullName evidence="3">Beta-lactamase family protein</fullName>
    </submittedName>
</protein>
<organism evidence="3 4">
    <name type="scientific">Niastella caeni</name>
    <dbReference type="NCBI Taxonomy" id="2569763"/>
    <lineage>
        <taxon>Bacteria</taxon>
        <taxon>Pseudomonadati</taxon>
        <taxon>Bacteroidota</taxon>
        <taxon>Chitinophagia</taxon>
        <taxon>Chitinophagales</taxon>
        <taxon>Chitinophagaceae</taxon>
        <taxon>Niastella</taxon>
    </lineage>
</organism>
<reference evidence="3 4" key="1">
    <citation type="submission" date="2019-04" db="EMBL/GenBank/DDBJ databases">
        <title>Niastella caeni sp. nov., isolated from activated sludge.</title>
        <authorList>
            <person name="Sheng M."/>
        </authorList>
    </citation>
    <scope>NUCLEOTIDE SEQUENCE [LARGE SCALE GENOMIC DNA]</scope>
    <source>
        <strain evidence="3 4">HX-2-15</strain>
    </source>
</reference>
<feature type="signal peptide" evidence="1">
    <location>
        <begin position="1"/>
        <end position="22"/>
    </location>
</feature>
<dbReference type="InterPro" id="IPR001466">
    <property type="entry name" value="Beta-lactam-related"/>
</dbReference>
<evidence type="ECO:0000313" key="4">
    <source>
        <dbReference type="Proteomes" id="UP000306918"/>
    </source>
</evidence>
<proteinExistence type="predicted"/>
<keyword evidence="4" id="KW-1185">Reference proteome</keyword>
<name>A0A4S8HEH6_9BACT</name>
<feature type="chain" id="PRO_5020228790" evidence="1">
    <location>
        <begin position="23"/>
        <end position="441"/>
    </location>
</feature>
<dbReference type="PANTHER" id="PTHR46825:SF9">
    <property type="entry name" value="BETA-LACTAMASE-RELATED DOMAIN-CONTAINING PROTEIN"/>
    <property type="match status" value="1"/>
</dbReference>
<dbReference type="InterPro" id="IPR050491">
    <property type="entry name" value="AmpC-like"/>
</dbReference>
<dbReference type="PANTHER" id="PTHR46825">
    <property type="entry name" value="D-ALANYL-D-ALANINE-CARBOXYPEPTIDASE/ENDOPEPTIDASE AMPH"/>
    <property type="match status" value="1"/>
</dbReference>
<dbReference type="AlphaFoldDB" id="A0A4S8HEH6"/>
<accession>A0A4S8HEH6</accession>
<evidence type="ECO:0000259" key="2">
    <source>
        <dbReference type="Pfam" id="PF00144"/>
    </source>
</evidence>
<dbReference type="OrthoDB" id="9793489at2"/>
<dbReference type="Gene3D" id="3.40.710.10">
    <property type="entry name" value="DD-peptidase/beta-lactamase superfamily"/>
    <property type="match status" value="1"/>
</dbReference>
<dbReference type="SUPFAM" id="SSF56601">
    <property type="entry name" value="beta-lactamase/transpeptidase-like"/>
    <property type="match status" value="1"/>
</dbReference>
<keyword evidence="1" id="KW-0732">Signal</keyword>
<evidence type="ECO:0000256" key="1">
    <source>
        <dbReference type="SAM" id="SignalP"/>
    </source>
</evidence>
<dbReference type="Proteomes" id="UP000306918">
    <property type="component" value="Unassembled WGS sequence"/>
</dbReference>
<dbReference type="InterPro" id="IPR012338">
    <property type="entry name" value="Beta-lactam/transpept-like"/>
</dbReference>
<evidence type="ECO:0000313" key="3">
    <source>
        <dbReference type="EMBL" id="THU33468.1"/>
    </source>
</evidence>
<dbReference type="EMBL" id="STFF01000009">
    <property type="protein sequence ID" value="THU33468.1"/>
    <property type="molecule type" value="Genomic_DNA"/>
</dbReference>
<dbReference type="Pfam" id="PF00144">
    <property type="entry name" value="Beta-lactamase"/>
    <property type="match status" value="1"/>
</dbReference>